<protein>
    <submittedName>
        <fullName evidence="1">Uncharacterized protein</fullName>
    </submittedName>
</protein>
<dbReference type="AlphaFoldDB" id="A0A1G1ZUB3"/>
<organism evidence="1 2">
    <name type="scientific">Candidatus Harrisonbacteria bacterium RIFCSPLOWO2_02_FULL_45_10c</name>
    <dbReference type="NCBI Taxonomy" id="1798410"/>
    <lineage>
        <taxon>Bacteria</taxon>
        <taxon>Candidatus Harrisoniibacteriota</taxon>
    </lineage>
</organism>
<accession>A0A1G1ZUB3</accession>
<name>A0A1G1ZUB3_9BACT</name>
<sequence>MDNIFACIKRVFVLYYPQHIKNFLEDIPMAQMVIDYAGKLRYGTPLSLVKKMALYNDLSVDEYMKVMLKREHLAHRLPEFRGRTLSQRCKFFLKILDSFGALHILR</sequence>
<dbReference type="EMBL" id="MHJM01000010">
    <property type="protein sequence ID" value="OGY68035.1"/>
    <property type="molecule type" value="Genomic_DNA"/>
</dbReference>
<proteinExistence type="predicted"/>
<evidence type="ECO:0000313" key="2">
    <source>
        <dbReference type="Proteomes" id="UP000176284"/>
    </source>
</evidence>
<reference evidence="1 2" key="1">
    <citation type="journal article" date="2016" name="Nat. Commun.">
        <title>Thousands of microbial genomes shed light on interconnected biogeochemical processes in an aquifer system.</title>
        <authorList>
            <person name="Anantharaman K."/>
            <person name="Brown C.T."/>
            <person name="Hug L.A."/>
            <person name="Sharon I."/>
            <person name="Castelle C.J."/>
            <person name="Probst A.J."/>
            <person name="Thomas B.C."/>
            <person name="Singh A."/>
            <person name="Wilkins M.J."/>
            <person name="Karaoz U."/>
            <person name="Brodie E.L."/>
            <person name="Williams K.H."/>
            <person name="Hubbard S.S."/>
            <person name="Banfield J.F."/>
        </authorList>
    </citation>
    <scope>NUCLEOTIDE SEQUENCE [LARGE SCALE GENOMIC DNA]</scope>
</reference>
<gene>
    <name evidence="1" type="ORF">A3H63_01715</name>
</gene>
<evidence type="ECO:0000313" key="1">
    <source>
        <dbReference type="EMBL" id="OGY68035.1"/>
    </source>
</evidence>
<dbReference type="Proteomes" id="UP000176284">
    <property type="component" value="Unassembled WGS sequence"/>
</dbReference>
<comment type="caution">
    <text evidence="1">The sequence shown here is derived from an EMBL/GenBank/DDBJ whole genome shotgun (WGS) entry which is preliminary data.</text>
</comment>